<name>A0A3N4U9L3_9RHOB</name>
<evidence type="ECO:0000313" key="2">
    <source>
        <dbReference type="EMBL" id="RPE66468.1"/>
    </source>
</evidence>
<evidence type="ECO:0000259" key="1">
    <source>
        <dbReference type="Pfam" id="PF13472"/>
    </source>
</evidence>
<dbReference type="SUPFAM" id="SSF52266">
    <property type="entry name" value="SGNH hydrolase"/>
    <property type="match status" value="1"/>
</dbReference>
<dbReference type="EMBL" id="RKQK01000003">
    <property type="protein sequence ID" value="RPE66468.1"/>
    <property type="molecule type" value="Genomic_DNA"/>
</dbReference>
<comment type="caution">
    <text evidence="2">The sequence shown here is derived from an EMBL/GenBank/DDBJ whole genome shotgun (WGS) entry which is preliminary data.</text>
</comment>
<dbReference type="Gene3D" id="3.40.50.1110">
    <property type="entry name" value="SGNH hydrolase"/>
    <property type="match status" value="1"/>
</dbReference>
<dbReference type="PANTHER" id="PTHR30383">
    <property type="entry name" value="THIOESTERASE 1/PROTEASE 1/LYSOPHOSPHOLIPASE L1"/>
    <property type="match status" value="1"/>
</dbReference>
<dbReference type="PANTHER" id="PTHR30383:SF24">
    <property type="entry name" value="THIOESTERASE 1_PROTEASE 1_LYSOPHOSPHOLIPASE L1"/>
    <property type="match status" value="1"/>
</dbReference>
<gene>
    <name evidence="2" type="ORF">EDD53_2171</name>
</gene>
<feature type="domain" description="SGNH hydrolase-type esterase" evidence="1">
    <location>
        <begin position="23"/>
        <end position="190"/>
    </location>
</feature>
<dbReference type="Pfam" id="PF13472">
    <property type="entry name" value="Lipase_GDSL_2"/>
    <property type="match status" value="1"/>
</dbReference>
<organism evidence="2 3">
    <name type="scientific">Pacificibacter maritimus</name>
    <dbReference type="NCBI Taxonomy" id="762213"/>
    <lineage>
        <taxon>Bacteria</taxon>
        <taxon>Pseudomonadati</taxon>
        <taxon>Pseudomonadota</taxon>
        <taxon>Alphaproteobacteria</taxon>
        <taxon>Rhodobacterales</taxon>
        <taxon>Roseobacteraceae</taxon>
        <taxon>Pacificibacter</taxon>
    </lineage>
</organism>
<dbReference type="AlphaFoldDB" id="A0A3N4U9L3"/>
<dbReference type="Proteomes" id="UP000269689">
    <property type="component" value="Unassembled WGS sequence"/>
</dbReference>
<reference evidence="2 3" key="1">
    <citation type="submission" date="2018-11" db="EMBL/GenBank/DDBJ databases">
        <title>Genomic Encyclopedia of Type Strains, Phase IV (KMG-IV): sequencing the most valuable type-strain genomes for metagenomic binning, comparative biology and taxonomic classification.</title>
        <authorList>
            <person name="Goeker M."/>
        </authorList>
    </citation>
    <scope>NUCLEOTIDE SEQUENCE [LARGE SCALE GENOMIC DNA]</scope>
    <source>
        <strain evidence="2 3">DSM 104731</strain>
    </source>
</reference>
<keyword evidence="3" id="KW-1185">Reference proteome</keyword>
<sequence length="209" mass="21882">MVVASLIGAGTAVVAQDGVTIAALGDSLTQGYGLPQSDGFTAQLQAWLTAQGQDITILNAGVSGDTTTGGLARIEWTLTPDVDAMIVALGGNDVLRGTAPELARANLDAILSIAQTRDIPVLLVGIAVPENYGVSYKAEFSAIYPELSQAYDTLYFEDFLQPISKDRDMADALSNYMQNDGVHPNAQGVALIVEDLGPKVIELGARVSD</sequence>
<dbReference type="InterPro" id="IPR013830">
    <property type="entry name" value="SGNH_hydro"/>
</dbReference>
<evidence type="ECO:0000313" key="3">
    <source>
        <dbReference type="Proteomes" id="UP000269689"/>
    </source>
</evidence>
<dbReference type="InterPro" id="IPR036514">
    <property type="entry name" value="SGNH_hydro_sf"/>
</dbReference>
<dbReference type="CDD" id="cd01822">
    <property type="entry name" value="Lysophospholipase_L1_like"/>
    <property type="match status" value="1"/>
</dbReference>
<dbReference type="GO" id="GO:0004622">
    <property type="term" value="F:phosphatidylcholine lysophospholipase activity"/>
    <property type="evidence" value="ECO:0007669"/>
    <property type="project" value="TreeGrafter"/>
</dbReference>
<proteinExistence type="predicted"/>
<accession>A0A3N4U9L3</accession>
<dbReference type="InterPro" id="IPR051532">
    <property type="entry name" value="Ester_Hydrolysis_Enzymes"/>
</dbReference>
<protein>
    <submittedName>
        <fullName evidence="2">Acyl-CoA thioesterase-1</fullName>
    </submittedName>
</protein>